<dbReference type="InterPro" id="IPR013106">
    <property type="entry name" value="Ig_V-set"/>
</dbReference>
<organism evidence="2 3">
    <name type="scientific">Caerostris extrusa</name>
    <name type="common">Bark spider</name>
    <name type="synonym">Caerostris bankana</name>
    <dbReference type="NCBI Taxonomy" id="172846"/>
    <lineage>
        <taxon>Eukaryota</taxon>
        <taxon>Metazoa</taxon>
        <taxon>Ecdysozoa</taxon>
        <taxon>Arthropoda</taxon>
        <taxon>Chelicerata</taxon>
        <taxon>Arachnida</taxon>
        <taxon>Araneae</taxon>
        <taxon>Araneomorphae</taxon>
        <taxon>Entelegynae</taxon>
        <taxon>Araneoidea</taxon>
        <taxon>Araneidae</taxon>
        <taxon>Caerostris</taxon>
    </lineage>
</organism>
<dbReference type="InterPro" id="IPR007110">
    <property type="entry name" value="Ig-like_dom"/>
</dbReference>
<accession>A0AAV4MV81</accession>
<protein>
    <submittedName>
        <fullName evidence="2">Ig-like domain-containing protein</fullName>
    </submittedName>
</protein>
<comment type="caution">
    <text evidence="2">The sequence shown here is derived from an EMBL/GenBank/DDBJ whole genome shotgun (WGS) entry which is preliminary data.</text>
</comment>
<dbReference type="InterPro" id="IPR013783">
    <property type="entry name" value="Ig-like_fold"/>
</dbReference>
<feature type="domain" description="Ig-like" evidence="1">
    <location>
        <begin position="37"/>
        <end position="152"/>
    </location>
</feature>
<reference evidence="2 3" key="1">
    <citation type="submission" date="2021-06" db="EMBL/GenBank/DDBJ databases">
        <title>Caerostris extrusa draft genome.</title>
        <authorList>
            <person name="Kono N."/>
            <person name="Arakawa K."/>
        </authorList>
    </citation>
    <scope>NUCLEOTIDE SEQUENCE [LARGE SCALE GENOMIC DNA]</scope>
</reference>
<gene>
    <name evidence="2" type="primary">AVEN_164888_1</name>
    <name evidence="2" type="ORF">CEXT_703021</name>
</gene>
<proteinExistence type="predicted"/>
<dbReference type="Gene3D" id="2.60.40.10">
    <property type="entry name" value="Immunoglobulins"/>
    <property type="match status" value="1"/>
</dbReference>
<sequence>MKIESSTLTQSNATARQFMRTCGGDTGTRRAVECLSLKITRLSIPSFVPNGSDESVLMDCEYTYSMKEDKKLVVKWFHDDDPNPVYQWIPELNSKLYSEKFKLEEDYEVPAAAPYTKFRAINIQKPTTELSGTYKCEVQSLEGSDTMEDTMTVYALPTSVNLNYTIADDVVRVVCEVEGVYPLPEMSLFQIKPKTVEISPLNDTELEYVLDDGAYDLEFSTIIPEDELPRPSDGLTFFGCSIEINGTEYEKEIKVPYFPNPVAAKQAGDDSDDTNASSFLKNLKYQADQRSLEVPSLFSITNKRIYFCRRNG</sequence>
<dbReference type="PANTHER" id="PTHR21261:SF2">
    <property type="entry name" value="GH04238P-RELATED"/>
    <property type="match status" value="1"/>
</dbReference>
<keyword evidence="3" id="KW-1185">Reference proteome</keyword>
<dbReference type="InterPro" id="IPR036179">
    <property type="entry name" value="Ig-like_dom_sf"/>
</dbReference>
<dbReference type="Proteomes" id="UP001054945">
    <property type="component" value="Unassembled WGS sequence"/>
</dbReference>
<dbReference type="SUPFAM" id="SSF48726">
    <property type="entry name" value="Immunoglobulin"/>
    <property type="match status" value="1"/>
</dbReference>
<name>A0AAV4MV81_CAEEX</name>
<evidence type="ECO:0000313" key="3">
    <source>
        <dbReference type="Proteomes" id="UP001054945"/>
    </source>
</evidence>
<dbReference type="PROSITE" id="PS50835">
    <property type="entry name" value="IG_LIKE"/>
    <property type="match status" value="1"/>
</dbReference>
<dbReference type="Pfam" id="PF07686">
    <property type="entry name" value="V-set"/>
    <property type="match status" value="1"/>
</dbReference>
<evidence type="ECO:0000313" key="2">
    <source>
        <dbReference type="EMBL" id="GIX76223.1"/>
    </source>
</evidence>
<dbReference type="AlphaFoldDB" id="A0AAV4MV81"/>
<dbReference type="EMBL" id="BPLR01020238">
    <property type="protein sequence ID" value="GIX76223.1"/>
    <property type="molecule type" value="Genomic_DNA"/>
</dbReference>
<evidence type="ECO:0000259" key="1">
    <source>
        <dbReference type="PROSITE" id="PS50835"/>
    </source>
</evidence>
<dbReference type="PANTHER" id="PTHR21261">
    <property type="entry name" value="BEAT PROTEIN"/>
    <property type="match status" value="1"/>
</dbReference>